<dbReference type="Proteomes" id="UP000297834">
    <property type="component" value="Unassembled WGS sequence"/>
</dbReference>
<dbReference type="Gene3D" id="3.10.450.50">
    <property type="match status" value="1"/>
</dbReference>
<dbReference type="RefSeq" id="WP_134243533.1">
    <property type="nucleotide sequence ID" value="NZ_SNTY01000011.1"/>
</dbReference>
<dbReference type="InterPro" id="IPR037401">
    <property type="entry name" value="SnoaL-like"/>
</dbReference>
<dbReference type="AlphaFoldDB" id="A0A4Y7XG45"/>
<dbReference type="OrthoDB" id="1163083at2"/>
<dbReference type="EMBL" id="SNTY01000011">
    <property type="protein sequence ID" value="TEU30209.1"/>
    <property type="molecule type" value="Genomic_DNA"/>
</dbReference>
<evidence type="ECO:0000313" key="3">
    <source>
        <dbReference type="Proteomes" id="UP000297834"/>
    </source>
</evidence>
<feature type="domain" description="SnoaL-like" evidence="1">
    <location>
        <begin position="19"/>
        <end position="115"/>
    </location>
</feature>
<reference evidence="2 3" key="1">
    <citation type="submission" date="2019-03" db="EMBL/GenBank/DDBJ databases">
        <title>Alkanindiges illinoisensis: a potential pathogenic isolated from ascites of a gastric cancer patient with abdominal metastasis.</title>
        <authorList>
            <person name="Hu X."/>
            <person name="Yang B."/>
            <person name="Yan X."/>
            <person name="Lin L."/>
            <person name="Zhao H."/>
            <person name="Zhou F."/>
            <person name="Su B."/>
            <person name="Chen J."/>
            <person name="Rui Y."/>
            <person name="Wang Q."/>
            <person name="Zheng L."/>
        </authorList>
    </citation>
    <scope>NUCLEOTIDE SEQUENCE [LARGE SCALE GENOMIC DNA]</scope>
    <source>
        <strain evidence="2 3">NFYY 23406</strain>
    </source>
</reference>
<evidence type="ECO:0000259" key="1">
    <source>
        <dbReference type="Pfam" id="PF12680"/>
    </source>
</evidence>
<organism evidence="2 3">
    <name type="scientific">Alkanindiges illinoisensis</name>
    <dbReference type="NCBI Taxonomy" id="197183"/>
    <lineage>
        <taxon>Bacteria</taxon>
        <taxon>Pseudomonadati</taxon>
        <taxon>Pseudomonadota</taxon>
        <taxon>Gammaproteobacteria</taxon>
        <taxon>Moraxellales</taxon>
        <taxon>Moraxellaceae</taxon>
        <taxon>Alkanindiges</taxon>
    </lineage>
</organism>
<dbReference type="InterPro" id="IPR032710">
    <property type="entry name" value="NTF2-like_dom_sf"/>
</dbReference>
<proteinExistence type="predicted"/>
<sequence length="146" mass="15934">MSTSAITAQLQPAVASSLEKWHHMLQTRDMSILAELLDSNVVFRSPMAHRPYTGSLAVGLILKTVITIFEDFTYHREFATDDGLQVVLEFSAVVDGKALKGIDMIGFDAQGKIVDFEVMIRPFNALAALGKEMGARVGAQLEAHKG</sequence>
<dbReference type="STRING" id="1120977.GCA_000619845_01186"/>
<keyword evidence="3" id="KW-1185">Reference proteome</keyword>
<gene>
    <name evidence="2" type="ORF">E2B99_03210</name>
</gene>
<dbReference type="Pfam" id="PF12680">
    <property type="entry name" value="SnoaL_2"/>
    <property type="match status" value="1"/>
</dbReference>
<name>A0A4Y7XG45_9GAMM</name>
<accession>A0A4Y7XG45</accession>
<protein>
    <submittedName>
        <fullName evidence="2">Nuclear transport factor 2 family protein</fullName>
    </submittedName>
</protein>
<comment type="caution">
    <text evidence="2">The sequence shown here is derived from an EMBL/GenBank/DDBJ whole genome shotgun (WGS) entry which is preliminary data.</text>
</comment>
<dbReference type="SUPFAM" id="SSF54427">
    <property type="entry name" value="NTF2-like"/>
    <property type="match status" value="1"/>
</dbReference>
<evidence type="ECO:0000313" key="2">
    <source>
        <dbReference type="EMBL" id="TEU30209.1"/>
    </source>
</evidence>